<proteinExistence type="inferred from homology"/>
<keyword evidence="6 8" id="KW-0496">Mitochondrion</keyword>
<keyword evidence="10" id="KW-1185">Reference proteome</keyword>
<accession>A0A8H8R702</accession>
<keyword evidence="7 8" id="KW-0472">Membrane</keyword>
<dbReference type="Proteomes" id="UP000431533">
    <property type="component" value="Unassembled WGS sequence"/>
</dbReference>
<dbReference type="InterPro" id="IPR013837">
    <property type="entry name" value="ATP_synth_F0_suB"/>
</dbReference>
<evidence type="ECO:0000256" key="6">
    <source>
        <dbReference type="ARBA" id="ARBA00023128"/>
    </source>
</evidence>
<evidence type="ECO:0000256" key="1">
    <source>
        <dbReference type="ARBA" id="ARBA00022448"/>
    </source>
</evidence>
<evidence type="ECO:0000256" key="4">
    <source>
        <dbReference type="ARBA" id="ARBA00022792"/>
    </source>
</evidence>
<evidence type="ECO:0000256" key="8">
    <source>
        <dbReference type="RuleBase" id="RU368017"/>
    </source>
</evidence>
<comment type="subcellular location">
    <subcellularLocation>
        <location evidence="8">Mitochondrion</location>
    </subcellularLocation>
    <subcellularLocation>
        <location evidence="8">Mitochondrion inner membrane</location>
    </subcellularLocation>
</comment>
<dbReference type="GO" id="GO:0045259">
    <property type="term" value="C:proton-transporting ATP synthase complex"/>
    <property type="evidence" value="ECO:0007669"/>
    <property type="project" value="UniProtKB-KW"/>
</dbReference>
<dbReference type="Pfam" id="PF05405">
    <property type="entry name" value="Mt_ATP-synt_B"/>
    <property type="match status" value="1"/>
</dbReference>
<keyword evidence="5 8" id="KW-0406">Ion transport</keyword>
<evidence type="ECO:0000313" key="9">
    <source>
        <dbReference type="EMBL" id="TVY29763.1"/>
    </source>
</evidence>
<evidence type="ECO:0000313" key="10">
    <source>
        <dbReference type="Proteomes" id="UP000431533"/>
    </source>
</evidence>
<dbReference type="InterPro" id="IPR008688">
    <property type="entry name" value="ATP_synth_Bsub_B/MI25"/>
</dbReference>
<evidence type="ECO:0000256" key="5">
    <source>
        <dbReference type="ARBA" id="ARBA00023065"/>
    </source>
</evidence>
<evidence type="ECO:0000256" key="3">
    <source>
        <dbReference type="ARBA" id="ARBA00022781"/>
    </source>
</evidence>
<dbReference type="SUPFAM" id="SSF161060">
    <property type="entry name" value="ATP synthase B chain-like"/>
    <property type="match status" value="1"/>
</dbReference>
<dbReference type="GeneID" id="41982194"/>
<comment type="function">
    <text evidence="8">Subunit b, of the mitochondrial membrane ATP synthase complex (F(1)F(0) ATP synthase or Complex V) that produces ATP from ADP in the presence of a proton gradient across the membrane which is generated by electron transport complexes of the respiratory chain. ATP synthase complex consist of a soluble F(1) head domain - the catalytic core - and a membrane F(1) domain - the membrane proton channel. These two domains are linked by a central stalk rotating inside the F(1) region and a stationary peripheral stalk. During catalysis, ATP synthesis in the catalytic domain of F(1) is coupled via a rotary mechanism of the central stalk subunits to proton translocation. In vivo, can only synthesize ATP although its ATP hydrolase activity can be activated artificially in vitro. Part of the complex F(0) domain. Part of the complex F(0) domain and the peripheric stalk, which acts as a stator to hold the catalytic alpha(3)beta(3) subcomplex and subunit a/ATP6 static relative to the rotary elements.</text>
</comment>
<comment type="similarity">
    <text evidence="8">Belongs to the eukaryotic ATPase B chain family.</text>
</comment>
<dbReference type="GO" id="GO:0005743">
    <property type="term" value="C:mitochondrial inner membrane"/>
    <property type="evidence" value="ECO:0007669"/>
    <property type="project" value="UniProtKB-SubCell"/>
</dbReference>
<keyword evidence="4 8" id="KW-0999">Mitochondrion inner membrane</keyword>
<dbReference type="PANTHER" id="PTHR12733">
    <property type="entry name" value="MITOCHONDRIAL ATP SYNTHASE B CHAIN"/>
    <property type="match status" value="1"/>
</dbReference>
<dbReference type="GO" id="GO:0046933">
    <property type="term" value="F:proton-transporting ATP synthase activity, rotational mechanism"/>
    <property type="evidence" value="ECO:0007669"/>
    <property type="project" value="TreeGrafter"/>
</dbReference>
<dbReference type="PANTHER" id="PTHR12733:SF3">
    <property type="entry name" value="ATP SYNTHASE F(0) COMPLEX SUBUNIT B1, MITOCHONDRIAL"/>
    <property type="match status" value="1"/>
</dbReference>
<comment type="subunit">
    <text evidence="8">F-type ATPases have 2 components, CF(1) - the catalytic core - and CF(0) - the membrane proton channel. In yeast, the dimeric form of ATP synthase consists of 17 polypeptides: alpha, beta, gamma, delta, epsilon, 4 (B), 5 (OSCP), 6 (A), 8, 9 (C), d, E (Tim11), f, g, h, i/j and k.</text>
</comment>
<name>A0A8H8R702_9HELO</name>
<keyword evidence="2 8" id="KW-0138">CF(0)</keyword>
<dbReference type="OrthoDB" id="67388at2759"/>
<keyword evidence="3 8" id="KW-0375">Hydrogen ion transport</keyword>
<protein>
    <recommendedName>
        <fullName evidence="8">ATP synthase subunit 4</fullName>
    </recommendedName>
</protein>
<gene>
    <name evidence="9" type="primary">atp-3</name>
    <name evidence="9" type="ORF">LHYA1_G001996</name>
</gene>
<reference evidence="9 10" key="1">
    <citation type="submission" date="2018-05" db="EMBL/GenBank/DDBJ databases">
        <title>Genome sequencing and assembly of the regulated plant pathogen Lachnellula willkommii and related sister species for the development of diagnostic species identification markers.</title>
        <authorList>
            <person name="Giroux E."/>
            <person name="Bilodeau G."/>
        </authorList>
    </citation>
    <scope>NUCLEOTIDE SEQUENCE [LARGE SCALE GENOMIC DNA]</scope>
    <source>
        <strain evidence="9 10">CBS 185.66</strain>
    </source>
</reference>
<evidence type="ECO:0000256" key="7">
    <source>
        <dbReference type="ARBA" id="ARBA00023136"/>
    </source>
</evidence>
<evidence type="ECO:0000256" key="2">
    <source>
        <dbReference type="ARBA" id="ARBA00022547"/>
    </source>
</evidence>
<sequence>MASRLARSAVGAARLRPAFPTRALPALTTSLTSYRSASSVPVEDPKKKAQSIIDSLPGNSLISKTAILSSTAGVAMYAISNEYYVVNEETIVALCLLSVWTAVIKYGGPLYSEWAQGQVNKVKGILNAARADHTEAVKTRIHSVQQMSGVVDITKTLFEVSKVRNGATAVQVDADNFQETAQLEAKAYELEQSTALAAEAKTVLDSWVRYEGQVKLRQQKELAESIIAKITKELENPKVLQQILQQSITDVESKQS</sequence>
<dbReference type="RefSeq" id="XP_031008550.1">
    <property type="nucleotide sequence ID" value="XM_031146974.1"/>
</dbReference>
<dbReference type="AlphaFoldDB" id="A0A8H8R702"/>
<keyword evidence="1 8" id="KW-0813">Transport</keyword>
<comment type="caution">
    <text evidence="9">The sequence shown here is derived from an EMBL/GenBank/DDBJ whole genome shotgun (WGS) entry which is preliminary data.</text>
</comment>
<organism evidence="9 10">
    <name type="scientific">Lachnellula hyalina</name>
    <dbReference type="NCBI Taxonomy" id="1316788"/>
    <lineage>
        <taxon>Eukaryota</taxon>
        <taxon>Fungi</taxon>
        <taxon>Dikarya</taxon>
        <taxon>Ascomycota</taxon>
        <taxon>Pezizomycotina</taxon>
        <taxon>Leotiomycetes</taxon>
        <taxon>Helotiales</taxon>
        <taxon>Lachnaceae</taxon>
        <taxon>Lachnellula</taxon>
    </lineage>
</organism>
<dbReference type="EMBL" id="QGMH01000014">
    <property type="protein sequence ID" value="TVY29763.1"/>
    <property type="molecule type" value="Genomic_DNA"/>
</dbReference>